<dbReference type="NCBIfam" id="TIGR02365">
    <property type="entry name" value="dha_L_ycgS"/>
    <property type="match status" value="1"/>
</dbReference>
<dbReference type="AlphaFoldDB" id="A0A0X8FMC5"/>
<name>A0A0X8FMC5_9LACT</name>
<dbReference type="PROSITE" id="PS51480">
    <property type="entry name" value="DHAL"/>
    <property type="match status" value="1"/>
</dbReference>
<feature type="domain" description="DhaL" evidence="9">
    <location>
        <begin position="4"/>
        <end position="186"/>
    </location>
</feature>
<dbReference type="Proteomes" id="UP000062260">
    <property type="component" value="Chromosome"/>
</dbReference>
<evidence type="ECO:0000256" key="4">
    <source>
        <dbReference type="ARBA" id="ARBA00022679"/>
    </source>
</evidence>
<organism evidence="10 11">
    <name type="scientific">Aerococcus urinaehominis</name>
    <dbReference type="NCBI Taxonomy" id="128944"/>
    <lineage>
        <taxon>Bacteria</taxon>
        <taxon>Bacillati</taxon>
        <taxon>Bacillota</taxon>
        <taxon>Bacilli</taxon>
        <taxon>Lactobacillales</taxon>
        <taxon>Aerococcaceae</taxon>
        <taxon>Aerococcus</taxon>
    </lineage>
</organism>
<evidence type="ECO:0000256" key="7">
    <source>
        <dbReference type="ARBA" id="ARBA00046577"/>
    </source>
</evidence>
<dbReference type="Gene3D" id="1.25.40.340">
    <property type="match status" value="1"/>
</dbReference>
<accession>A0A0X8FMC5</accession>
<comment type="function">
    <text evidence="8">ADP-binding subunit of the dihydroxyacetone kinase, which is responsible for the phosphoenolpyruvate (PEP)-dependent phosphorylation of dihydroxyacetone. DhaL-ADP is converted to DhaL-ATP via a phosphoryl group transfer from DhaM and transmits it to dihydroxyacetone binds to DhaK.</text>
</comment>
<comment type="subunit">
    <text evidence="7">Homodimer. The dihydroxyacetone kinase complex is composed of a homodimer of DhaM, a homodimer of DhaK and the subunit DhaL.</text>
</comment>
<evidence type="ECO:0000259" key="9">
    <source>
        <dbReference type="PROSITE" id="PS51480"/>
    </source>
</evidence>
<keyword evidence="6" id="KW-0319">Glycerol metabolism</keyword>
<dbReference type="OrthoDB" id="9800291at2"/>
<proteinExistence type="predicted"/>
<evidence type="ECO:0000256" key="6">
    <source>
        <dbReference type="ARBA" id="ARBA00022798"/>
    </source>
</evidence>
<dbReference type="PANTHER" id="PTHR28629">
    <property type="entry name" value="TRIOKINASE/FMN CYCLASE"/>
    <property type="match status" value="1"/>
</dbReference>
<dbReference type="InterPro" id="IPR036117">
    <property type="entry name" value="DhaL_dom_sf"/>
</dbReference>
<keyword evidence="5 10" id="KW-0418">Kinase</keyword>
<dbReference type="STRING" id="128944.AWM75_04500"/>
<dbReference type="KEGG" id="auh:AWM75_04500"/>
<sequence length="187" mass="20040">MTVEEVLAWLNPWLDQLIAKKDYLSDLDQKIGDGDHGNNMARGAKAVQESLAANTPDNVSDLFKQVAMQLMSKVGGAAGPLYGSAFLGMAQNGSEDYGELFSAGLDKIKARGKSDEGEKTMIDVWAPCAQALADKQLDQATIDQALATVKDLKATKGRASYYGDRSIGEMDPGAQSSAYLFEAILNK</sequence>
<dbReference type="GO" id="GO:0047324">
    <property type="term" value="F:phosphoenolpyruvate-glycerone phosphotransferase activity"/>
    <property type="evidence" value="ECO:0007669"/>
    <property type="project" value="UniProtKB-EC"/>
</dbReference>
<comment type="pathway">
    <text evidence="2">Polyol metabolism; glycerol degradation.</text>
</comment>
<dbReference type="GO" id="GO:0005829">
    <property type="term" value="C:cytosol"/>
    <property type="evidence" value="ECO:0007669"/>
    <property type="project" value="TreeGrafter"/>
</dbReference>
<dbReference type="SUPFAM" id="SSF101473">
    <property type="entry name" value="DhaL-like"/>
    <property type="match status" value="1"/>
</dbReference>
<dbReference type="PANTHER" id="PTHR28629:SF4">
    <property type="entry name" value="TRIOKINASE_FMN CYCLASE"/>
    <property type="match status" value="1"/>
</dbReference>
<comment type="catalytic activity">
    <reaction evidence="1">
        <text>dihydroxyacetone + phosphoenolpyruvate = dihydroxyacetone phosphate + pyruvate</text>
        <dbReference type="Rhea" id="RHEA:18381"/>
        <dbReference type="ChEBI" id="CHEBI:15361"/>
        <dbReference type="ChEBI" id="CHEBI:16016"/>
        <dbReference type="ChEBI" id="CHEBI:57642"/>
        <dbReference type="ChEBI" id="CHEBI:58702"/>
        <dbReference type="EC" id="2.7.1.121"/>
    </reaction>
</comment>
<evidence type="ECO:0000256" key="3">
    <source>
        <dbReference type="ARBA" id="ARBA00012095"/>
    </source>
</evidence>
<keyword evidence="4" id="KW-0808">Transferase</keyword>
<evidence type="ECO:0000256" key="5">
    <source>
        <dbReference type="ARBA" id="ARBA00022777"/>
    </source>
</evidence>
<dbReference type="InterPro" id="IPR004007">
    <property type="entry name" value="DhaL_dom"/>
</dbReference>
<dbReference type="InterPro" id="IPR050861">
    <property type="entry name" value="Dihydroxyacetone_Kinase"/>
</dbReference>
<evidence type="ECO:0000313" key="10">
    <source>
        <dbReference type="EMBL" id="AMB99307.1"/>
    </source>
</evidence>
<evidence type="ECO:0000256" key="2">
    <source>
        <dbReference type="ARBA" id="ARBA00004745"/>
    </source>
</evidence>
<gene>
    <name evidence="10" type="ORF">AWM75_04500</name>
</gene>
<dbReference type="GO" id="GO:0004371">
    <property type="term" value="F:glycerone kinase activity"/>
    <property type="evidence" value="ECO:0007669"/>
    <property type="project" value="InterPro"/>
</dbReference>
<keyword evidence="11" id="KW-1185">Reference proteome</keyword>
<dbReference type="EMBL" id="CP014163">
    <property type="protein sequence ID" value="AMB99307.1"/>
    <property type="molecule type" value="Genomic_DNA"/>
</dbReference>
<evidence type="ECO:0000256" key="8">
    <source>
        <dbReference type="ARBA" id="ARBA00055771"/>
    </source>
</evidence>
<dbReference type="FunFam" id="1.25.40.340:FF:000002">
    <property type="entry name" value="Dihydroxyacetone kinase, L subunit"/>
    <property type="match status" value="1"/>
</dbReference>
<dbReference type="SMART" id="SM01120">
    <property type="entry name" value="Dak2"/>
    <property type="match status" value="1"/>
</dbReference>
<dbReference type="InterPro" id="IPR012737">
    <property type="entry name" value="DhaK_L_YcgS"/>
</dbReference>
<dbReference type="RefSeq" id="WP_067978787.1">
    <property type="nucleotide sequence ID" value="NZ_CP014163.1"/>
</dbReference>
<reference evidence="10 11" key="1">
    <citation type="journal article" date="2016" name="Genome Announc.">
        <title>Complete Genome Sequences of Aerococcus christensenii CCUG 28831T, Aerococcus sanguinicola CCUG 43001T, Aerococcus urinae CCUG 36881T, Aerococcus urinaeequi CCUG 28094T, Aerococcus urinaehominis CCUG 42038 BT, and Aerococcus viridans CCUG 4311T.</title>
        <authorList>
            <person name="Carkaci D."/>
            <person name="Dargis R."/>
            <person name="Nielsen X.C."/>
            <person name="Skovgaard O."/>
            <person name="Fuursted K."/>
            <person name="Christensen J.J."/>
        </authorList>
    </citation>
    <scope>NUCLEOTIDE SEQUENCE [LARGE SCALE GENOMIC DNA]</scope>
    <source>
        <strain evidence="10 11">CCUG42038B</strain>
    </source>
</reference>
<dbReference type="Pfam" id="PF02734">
    <property type="entry name" value="Dak2"/>
    <property type="match status" value="1"/>
</dbReference>
<evidence type="ECO:0000313" key="11">
    <source>
        <dbReference type="Proteomes" id="UP000062260"/>
    </source>
</evidence>
<evidence type="ECO:0000256" key="1">
    <source>
        <dbReference type="ARBA" id="ARBA00001113"/>
    </source>
</evidence>
<dbReference type="EC" id="2.7.1.121" evidence="3"/>
<reference evidence="11" key="2">
    <citation type="submission" date="2016-01" db="EMBL/GenBank/DDBJ databases">
        <title>Six Aerococcus type strain genome sequencing and assembly using PacBio and Illumina Hiseq.</title>
        <authorList>
            <person name="Carkaci D."/>
            <person name="Dargis R."/>
            <person name="Nielsen X.C."/>
            <person name="Skovgaard O."/>
            <person name="Fuursted K."/>
            <person name="Christensen J.J."/>
        </authorList>
    </citation>
    <scope>NUCLEOTIDE SEQUENCE [LARGE SCALE GENOMIC DNA]</scope>
    <source>
        <strain evidence="11">CCUG42038B</strain>
    </source>
</reference>
<protein>
    <recommendedName>
        <fullName evidence="3">phosphoenolpyruvate--glycerone phosphotransferase</fullName>
        <ecNumber evidence="3">2.7.1.121</ecNumber>
    </recommendedName>
</protein>
<dbReference type="GO" id="GO:0019563">
    <property type="term" value="P:glycerol catabolic process"/>
    <property type="evidence" value="ECO:0007669"/>
    <property type="project" value="TreeGrafter"/>
</dbReference>